<name>A0A6A5UV44_9PLEO</name>
<proteinExistence type="predicted"/>
<protein>
    <submittedName>
        <fullName evidence="1">Uncharacterized protein</fullName>
    </submittedName>
</protein>
<dbReference type="OrthoDB" id="3800666at2759"/>
<dbReference type="AlphaFoldDB" id="A0A6A5UV44"/>
<reference evidence="1" key="1">
    <citation type="journal article" date="2020" name="Stud. Mycol.">
        <title>101 Dothideomycetes genomes: a test case for predicting lifestyles and emergence of pathogens.</title>
        <authorList>
            <person name="Haridas S."/>
            <person name="Albert R."/>
            <person name="Binder M."/>
            <person name="Bloem J."/>
            <person name="Labutti K."/>
            <person name="Salamov A."/>
            <person name="Andreopoulos B."/>
            <person name="Baker S."/>
            <person name="Barry K."/>
            <person name="Bills G."/>
            <person name="Bluhm B."/>
            <person name="Cannon C."/>
            <person name="Castanera R."/>
            <person name="Culley D."/>
            <person name="Daum C."/>
            <person name="Ezra D."/>
            <person name="Gonzalez J."/>
            <person name="Henrissat B."/>
            <person name="Kuo A."/>
            <person name="Liang C."/>
            <person name="Lipzen A."/>
            <person name="Lutzoni F."/>
            <person name="Magnuson J."/>
            <person name="Mondo S."/>
            <person name="Nolan M."/>
            <person name="Ohm R."/>
            <person name="Pangilinan J."/>
            <person name="Park H.-J."/>
            <person name="Ramirez L."/>
            <person name="Alfaro M."/>
            <person name="Sun H."/>
            <person name="Tritt A."/>
            <person name="Yoshinaga Y."/>
            <person name="Zwiers L.-H."/>
            <person name="Turgeon B."/>
            <person name="Goodwin S."/>
            <person name="Spatafora J."/>
            <person name="Crous P."/>
            <person name="Grigoriev I."/>
        </authorList>
    </citation>
    <scope>NUCLEOTIDE SEQUENCE</scope>
    <source>
        <strain evidence="1">CBS 107.79</strain>
    </source>
</reference>
<evidence type="ECO:0000313" key="2">
    <source>
        <dbReference type="Proteomes" id="UP000800036"/>
    </source>
</evidence>
<sequence length="164" mass="17949">MGRQVQLDASNTPSTHNGIAFLSGKIRILIGGALVSLSETFCEPILRGSGNDRHYWNNGKTEKEGIFRIGKTGKPFDLVVMNQCIYHLGLLNWNGGAAQNCGQIVDTSMSAKTPYNSHDDLFENTWRTLAWKLQNDNTIYGFSNHKAGADGPGGATGWMGINCW</sequence>
<dbReference type="EMBL" id="ML976718">
    <property type="protein sequence ID" value="KAF1968608.1"/>
    <property type="molecule type" value="Genomic_DNA"/>
</dbReference>
<gene>
    <name evidence="1" type="ORF">BU23DRAFT_259620</name>
</gene>
<keyword evidence="2" id="KW-1185">Reference proteome</keyword>
<dbReference type="Proteomes" id="UP000800036">
    <property type="component" value="Unassembled WGS sequence"/>
</dbReference>
<organism evidence="1 2">
    <name type="scientific">Bimuria novae-zelandiae CBS 107.79</name>
    <dbReference type="NCBI Taxonomy" id="1447943"/>
    <lineage>
        <taxon>Eukaryota</taxon>
        <taxon>Fungi</taxon>
        <taxon>Dikarya</taxon>
        <taxon>Ascomycota</taxon>
        <taxon>Pezizomycotina</taxon>
        <taxon>Dothideomycetes</taxon>
        <taxon>Pleosporomycetidae</taxon>
        <taxon>Pleosporales</taxon>
        <taxon>Massarineae</taxon>
        <taxon>Didymosphaeriaceae</taxon>
        <taxon>Bimuria</taxon>
    </lineage>
</organism>
<evidence type="ECO:0000313" key="1">
    <source>
        <dbReference type="EMBL" id="KAF1968608.1"/>
    </source>
</evidence>
<accession>A0A6A5UV44</accession>